<sequence length="305" mass="34014">MTGWGIIAYSVVPLGILLMVLLLSDINFFMYIAQKVLSAPVSIGSLRLNVAVIASSFCACLTLLSYAAVRRSMTKYHAAQPQVMPLRDYDKMKMFYDKRNFWISVVGLLAWLSSWRLEALYRKRFEMAAAGTNRPSRSVLSRLSWIVAGCGVLLLADLPLCRANYKMQLSLHVTPGKEELLPAASACEGVFLGDAGTGCADFCQQVRLLSEERQSCVLFARKWHLLGRWAAQLFDQARDVQQDQSHVDKLFAKKTCAEVLRSVDRSNEAVDFLCSICAVLALLLAFAAFAQGLQEFIPQAKQRKD</sequence>
<dbReference type="Proteomes" id="UP001152797">
    <property type="component" value="Unassembled WGS sequence"/>
</dbReference>
<feature type="transmembrane region" description="Helical" evidence="1">
    <location>
        <begin position="270"/>
        <end position="290"/>
    </location>
</feature>
<feature type="transmembrane region" description="Helical" evidence="1">
    <location>
        <begin position="101"/>
        <end position="117"/>
    </location>
</feature>
<keyword evidence="1" id="KW-0812">Transmembrane</keyword>
<keyword evidence="1" id="KW-1133">Transmembrane helix</keyword>
<reference evidence="2" key="1">
    <citation type="submission" date="2022-10" db="EMBL/GenBank/DDBJ databases">
        <authorList>
            <person name="Chen Y."/>
            <person name="Dougan E. K."/>
            <person name="Chan C."/>
            <person name="Rhodes N."/>
            <person name="Thang M."/>
        </authorList>
    </citation>
    <scope>NUCLEOTIDE SEQUENCE</scope>
</reference>
<evidence type="ECO:0000313" key="2">
    <source>
        <dbReference type="EMBL" id="CAI3978625.1"/>
    </source>
</evidence>
<evidence type="ECO:0000313" key="3">
    <source>
        <dbReference type="EMBL" id="CAL1132000.1"/>
    </source>
</evidence>
<reference evidence="3" key="2">
    <citation type="submission" date="2024-04" db="EMBL/GenBank/DDBJ databases">
        <authorList>
            <person name="Chen Y."/>
            <person name="Shah S."/>
            <person name="Dougan E. K."/>
            <person name="Thang M."/>
            <person name="Chan C."/>
        </authorList>
    </citation>
    <scope>NUCLEOTIDE SEQUENCE [LARGE SCALE GENOMIC DNA]</scope>
</reference>
<comment type="caution">
    <text evidence="2">The sequence shown here is derived from an EMBL/GenBank/DDBJ whole genome shotgun (WGS) entry which is preliminary data.</text>
</comment>
<keyword evidence="1" id="KW-0472">Membrane</keyword>
<dbReference type="EMBL" id="CAMXCT020000424">
    <property type="protein sequence ID" value="CAL1132000.1"/>
    <property type="molecule type" value="Genomic_DNA"/>
</dbReference>
<dbReference type="OrthoDB" id="435607at2759"/>
<accession>A0A9P1BTY2</accession>
<evidence type="ECO:0000313" key="4">
    <source>
        <dbReference type="Proteomes" id="UP001152797"/>
    </source>
</evidence>
<evidence type="ECO:0000256" key="1">
    <source>
        <dbReference type="SAM" id="Phobius"/>
    </source>
</evidence>
<dbReference type="AlphaFoldDB" id="A0A9P1BTY2"/>
<dbReference type="EMBL" id="CAMXCT010000424">
    <property type="protein sequence ID" value="CAI3978625.1"/>
    <property type="molecule type" value="Genomic_DNA"/>
</dbReference>
<gene>
    <name evidence="2" type="ORF">C1SCF055_LOCUS6662</name>
</gene>
<feature type="transmembrane region" description="Helical" evidence="1">
    <location>
        <begin position="50"/>
        <end position="69"/>
    </location>
</feature>
<protein>
    <submittedName>
        <fullName evidence="2">Uncharacterized protein</fullName>
    </submittedName>
</protein>
<keyword evidence="4" id="KW-1185">Reference proteome</keyword>
<proteinExistence type="predicted"/>
<organism evidence="2">
    <name type="scientific">Cladocopium goreaui</name>
    <dbReference type="NCBI Taxonomy" id="2562237"/>
    <lineage>
        <taxon>Eukaryota</taxon>
        <taxon>Sar</taxon>
        <taxon>Alveolata</taxon>
        <taxon>Dinophyceae</taxon>
        <taxon>Suessiales</taxon>
        <taxon>Symbiodiniaceae</taxon>
        <taxon>Cladocopium</taxon>
    </lineage>
</organism>
<dbReference type="EMBL" id="CAMXCT030000424">
    <property type="protein sequence ID" value="CAL4765937.1"/>
    <property type="molecule type" value="Genomic_DNA"/>
</dbReference>
<name>A0A9P1BTY2_9DINO</name>
<feature type="transmembrane region" description="Helical" evidence="1">
    <location>
        <begin position="7"/>
        <end position="30"/>
    </location>
</feature>
<feature type="transmembrane region" description="Helical" evidence="1">
    <location>
        <begin position="143"/>
        <end position="161"/>
    </location>
</feature>